<protein>
    <recommendedName>
        <fullName evidence="4">MULE transposase domain-containing protein</fullName>
    </recommendedName>
</protein>
<proteinExistence type="predicted"/>
<reference evidence="2 3" key="1">
    <citation type="submission" date="2024-10" db="EMBL/GenBank/DDBJ databases">
        <authorList>
            <person name="Kim D."/>
        </authorList>
    </citation>
    <scope>NUCLEOTIDE SEQUENCE [LARGE SCALE GENOMIC DNA]</scope>
    <source>
        <strain evidence="2">Taebaek</strain>
    </source>
</reference>
<dbReference type="AlphaFoldDB" id="A0ABD2KC68"/>
<dbReference type="EMBL" id="JBICCN010000028">
    <property type="protein sequence ID" value="KAL3100545.1"/>
    <property type="molecule type" value="Genomic_DNA"/>
</dbReference>
<dbReference type="Proteomes" id="UP001620645">
    <property type="component" value="Unassembled WGS sequence"/>
</dbReference>
<evidence type="ECO:0000256" key="1">
    <source>
        <dbReference type="SAM" id="MobiDB-lite"/>
    </source>
</evidence>
<sequence>MLAQKRERRNAGAETPAPKRSGPFRRRNGPVASGRLRLAICVWPVASGQLRLINKSLTFASAPALFWQLYDILARRGKWVFPVLHCLLTCKSQPTYEKMFDMVRNRWPTFSPTNASMDFEQAMVSALRAKHPQCSINFCLFPLTQLAQDATGPDANGQTQLTPTVPKGQREQ</sequence>
<feature type="region of interest" description="Disordered" evidence="1">
    <location>
        <begin position="152"/>
        <end position="172"/>
    </location>
</feature>
<keyword evidence="3" id="KW-1185">Reference proteome</keyword>
<evidence type="ECO:0000313" key="2">
    <source>
        <dbReference type="EMBL" id="KAL3100545.1"/>
    </source>
</evidence>
<comment type="caution">
    <text evidence="2">The sequence shown here is derived from an EMBL/GenBank/DDBJ whole genome shotgun (WGS) entry which is preliminary data.</text>
</comment>
<accession>A0ABD2KC68</accession>
<feature type="region of interest" description="Disordered" evidence="1">
    <location>
        <begin position="1"/>
        <end position="29"/>
    </location>
</feature>
<name>A0ABD2KC68_HETSC</name>
<organism evidence="2 3">
    <name type="scientific">Heterodera schachtii</name>
    <name type="common">Sugarbeet cyst nematode worm</name>
    <name type="synonym">Tylenchus schachtii</name>
    <dbReference type="NCBI Taxonomy" id="97005"/>
    <lineage>
        <taxon>Eukaryota</taxon>
        <taxon>Metazoa</taxon>
        <taxon>Ecdysozoa</taxon>
        <taxon>Nematoda</taxon>
        <taxon>Chromadorea</taxon>
        <taxon>Rhabditida</taxon>
        <taxon>Tylenchina</taxon>
        <taxon>Tylenchomorpha</taxon>
        <taxon>Tylenchoidea</taxon>
        <taxon>Heteroderidae</taxon>
        <taxon>Heteroderinae</taxon>
        <taxon>Heterodera</taxon>
    </lineage>
</organism>
<gene>
    <name evidence="2" type="ORF">niasHS_001111</name>
</gene>
<evidence type="ECO:0008006" key="4">
    <source>
        <dbReference type="Google" id="ProtNLM"/>
    </source>
</evidence>
<evidence type="ECO:0000313" key="3">
    <source>
        <dbReference type="Proteomes" id="UP001620645"/>
    </source>
</evidence>